<sequence length="243" mass="27092">MTADGAGERSPIGLRERRWRRVHERLLDTGLELFLAHGYEATTVQGIARRAEVSERTFFRHLPSKEDVVLEPLRLLHGVFRSELDRRPATEGPLLSLRRTMAAALRTAPEPGRQLALRALRVVGRDERARVLCLRLYAEHHPEIAEVIRVRRGLPPDDPRPALLAGAFTTASLLATARWSREPDGTARSLERAGESHYALLTRRSGTTGTRRSPPPVTRTPTTSADPDPQAEGSSTRPPHRVI</sequence>
<dbReference type="AlphaFoldDB" id="A0A3M2KPT5"/>
<keyword evidence="2 4" id="KW-0238">DNA-binding</keyword>
<name>A0A3M2KPT5_9ACTN</name>
<evidence type="ECO:0000256" key="3">
    <source>
        <dbReference type="ARBA" id="ARBA00023163"/>
    </source>
</evidence>
<feature type="domain" description="HTH tetR-type" evidence="6">
    <location>
        <begin position="20"/>
        <end position="80"/>
    </location>
</feature>
<dbReference type="PRINTS" id="PR00455">
    <property type="entry name" value="HTHTETR"/>
</dbReference>
<dbReference type="PROSITE" id="PS50977">
    <property type="entry name" value="HTH_TETR_2"/>
    <property type="match status" value="1"/>
</dbReference>
<organism evidence="7 8">
    <name type="scientific">Streptomyces triticirhizae</name>
    <dbReference type="NCBI Taxonomy" id="2483353"/>
    <lineage>
        <taxon>Bacteria</taxon>
        <taxon>Bacillati</taxon>
        <taxon>Actinomycetota</taxon>
        <taxon>Actinomycetes</taxon>
        <taxon>Kitasatosporales</taxon>
        <taxon>Streptomycetaceae</taxon>
        <taxon>Streptomyces</taxon>
    </lineage>
</organism>
<dbReference type="InterPro" id="IPR041347">
    <property type="entry name" value="MftR_C"/>
</dbReference>
<proteinExistence type="predicted"/>
<dbReference type="Proteomes" id="UP000278673">
    <property type="component" value="Unassembled WGS sequence"/>
</dbReference>
<dbReference type="RefSeq" id="WP_122399971.1">
    <property type="nucleotide sequence ID" value="NZ_RFFJ01000320.1"/>
</dbReference>
<keyword evidence="8" id="KW-1185">Reference proteome</keyword>
<dbReference type="InterPro" id="IPR001647">
    <property type="entry name" value="HTH_TetR"/>
</dbReference>
<dbReference type="SUPFAM" id="SSF46689">
    <property type="entry name" value="Homeodomain-like"/>
    <property type="match status" value="1"/>
</dbReference>
<keyword evidence="1" id="KW-0805">Transcription regulation</keyword>
<evidence type="ECO:0000256" key="4">
    <source>
        <dbReference type="PROSITE-ProRule" id="PRU00335"/>
    </source>
</evidence>
<dbReference type="GO" id="GO:0000976">
    <property type="term" value="F:transcription cis-regulatory region binding"/>
    <property type="evidence" value="ECO:0007669"/>
    <property type="project" value="TreeGrafter"/>
</dbReference>
<reference evidence="7 8" key="1">
    <citation type="submission" date="2018-10" db="EMBL/GenBank/DDBJ databases">
        <title>Isolation, diversity and antifungal activity of actinobacteria from wheat.</title>
        <authorList>
            <person name="Han C."/>
        </authorList>
    </citation>
    <scope>NUCLEOTIDE SEQUENCE [LARGE SCALE GENOMIC DNA]</scope>
    <source>
        <strain evidence="7 8">NEAU-YY642</strain>
    </source>
</reference>
<evidence type="ECO:0000256" key="5">
    <source>
        <dbReference type="SAM" id="MobiDB-lite"/>
    </source>
</evidence>
<dbReference type="PANTHER" id="PTHR30055:SF234">
    <property type="entry name" value="HTH-TYPE TRANSCRIPTIONAL REGULATOR BETI"/>
    <property type="match status" value="1"/>
</dbReference>
<evidence type="ECO:0000313" key="8">
    <source>
        <dbReference type="Proteomes" id="UP000278673"/>
    </source>
</evidence>
<feature type="region of interest" description="Disordered" evidence="5">
    <location>
        <begin position="181"/>
        <end position="243"/>
    </location>
</feature>
<dbReference type="Pfam" id="PF00440">
    <property type="entry name" value="TetR_N"/>
    <property type="match status" value="1"/>
</dbReference>
<feature type="compositionally biased region" description="Low complexity" evidence="5">
    <location>
        <begin position="202"/>
        <end position="212"/>
    </location>
</feature>
<protein>
    <submittedName>
        <fullName evidence="7">TetR/AcrR family transcriptional regulator</fullName>
    </submittedName>
</protein>
<dbReference type="Gene3D" id="1.10.357.10">
    <property type="entry name" value="Tetracycline Repressor, domain 2"/>
    <property type="match status" value="1"/>
</dbReference>
<dbReference type="InterPro" id="IPR009057">
    <property type="entry name" value="Homeodomain-like_sf"/>
</dbReference>
<accession>A0A3M2KPT5</accession>
<dbReference type="Pfam" id="PF17754">
    <property type="entry name" value="TetR_C_14"/>
    <property type="match status" value="1"/>
</dbReference>
<evidence type="ECO:0000256" key="1">
    <source>
        <dbReference type="ARBA" id="ARBA00023015"/>
    </source>
</evidence>
<gene>
    <name evidence="7" type="ORF">EBN88_28990</name>
</gene>
<feature type="DNA-binding region" description="H-T-H motif" evidence="4">
    <location>
        <begin position="43"/>
        <end position="62"/>
    </location>
</feature>
<dbReference type="GO" id="GO:0003700">
    <property type="term" value="F:DNA-binding transcription factor activity"/>
    <property type="evidence" value="ECO:0007669"/>
    <property type="project" value="TreeGrafter"/>
</dbReference>
<evidence type="ECO:0000313" key="7">
    <source>
        <dbReference type="EMBL" id="RMI27677.1"/>
    </source>
</evidence>
<evidence type="ECO:0000259" key="6">
    <source>
        <dbReference type="PROSITE" id="PS50977"/>
    </source>
</evidence>
<dbReference type="PANTHER" id="PTHR30055">
    <property type="entry name" value="HTH-TYPE TRANSCRIPTIONAL REGULATOR RUTR"/>
    <property type="match status" value="1"/>
</dbReference>
<dbReference type="Gene3D" id="1.10.10.60">
    <property type="entry name" value="Homeodomain-like"/>
    <property type="match status" value="1"/>
</dbReference>
<evidence type="ECO:0000256" key="2">
    <source>
        <dbReference type="ARBA" id="ARBA00023125"/>
    </source>
</evidence>
<dbReference type="InterPro" id="IPR050109">
    <property type="entry name" value="HTH-type_TetR-like_transc_reg"/>
</dbReference>
<dbReference type="EMBL" id="RFFJ01000320">
    <property type="protein sequence ID" value="RMI27677.1"/>
    <property type="molecule type" value="Genomic_DNA"/>
</dbReference>
<comment type="caution">
    <text evidence="7">The sequence shown here is derived from an EMBL/GenBank/DDBJ whole genome shotgun (WGS) entry which is preliminary data.</text>
</comment>
<keyword evidence="3" id="KW-0804">Transcription</keyword>
<feature type="compositionally biased region" description="Basic and acidic residues" evidence="5">
    <location>
        <begin position="181"/>
        <end position="195"/>
    </location>
</feature>